<gene>
    <name evidence="1" type="primary">Dsim\GD16103</name>
    <name evidence="1" type="ORF">Dsim_GD16103</name>
</gene>
<sequence length="60" mass="6475">MDVGASERDSWGLSVVQSTVPMSKCPSPQTNPMEPGLNWPQGTLNVGCWMLYVGRGTPSH</sequence>
<dbReference type="AlphaFoldDB" id="B4R6K4"/>
<name>B4R6K4_DROSI</name>
<proteinExistence type="predicted"/>
<dbReference type="EMBL" id="CM000366">
    <property type="protein sequence ID" value="EDX17434.1"/>
    <property type="molecule type" value="Genomic_DNA"/>
</dbReference>
<dbReference type="HOGENOM" id="CLU_2944179_0_0_1"/>
<dbReference type="Proteomes" id="UP000000304">
    <property type="component" value="Chromosome X"/>
</dbReference>
<evidence type="ECO:0000313" key="2">
    <source>
        <dbReference type="Proteomes" id="UP000000304"/>
    </source>
</evidence>
<accession>B4R6K4</accession>
<evidence type="ECO:0000313" key="1">
    <source>
        <dbReference type="EMBL" id="EDX17434.1"/>
    </source>
</evidence>
<organism evidence="1 2">
    <name type="scientific">Drosophila simulans</name>
    <name type="common">Fruit fly</name>
    <dbReference type="NCBI Taxonomy" id="7240"/>
    <lineage>
        <taxon>Eukaryota</taxon>
        <taxon>Metazoa</taxon>
        <taxon>Ecdysozoa</taxon>
        <taxon>Arthropoda</taxon>
        <taxon>Hexapoda</taxon>
        <taxon>Insecta</taxon>
        <taxon>Pterygota</taxon>
        <taxon>Neoptera</taxon>
        <taxon>Endopterygota</taxon>
        <taxon>Diptera</taxon>
        <taxon>Brachycera</taxon>
        <taxon>Muscomorpha</taxon>
        <taxon>Ephydroidea</taxon>
        <taxon>Drosophilidae</taxon>
        <taxon>Drosophila</taxon>
        <taxon>Sophophora</taxon>
    </lineage>
</organism>
<keyword evidence="2" id="KW-1185">Reference proteome</keyword>
<reference evidence="1 2" key="1">
    <citation type="journal article" date="2007" name="Nature">
        <title>Evolution of genes and genomes on the Drosophila phylogeny.</title>
        <authorList>
            <consortium name="Drosophila 12 Genomes Consortium"/>
            <person name="Clark A.G."/>
            <person name="Eisen M.B."/>
            <person name="Smith D.R."/>
            <person name="Bergman C.M."/>
            <person name="Oliver B."/>
            <person name="Markow T.A."/>
            <person name="Kaufman T.C."/>
            <person name="Kellis M."/>
            <person name="Gelbart W."/>
            <person name="Iyer V.N."/>
            <person name="Pollard D.A."/>
            <person name="Sackton T.B."/>
            <person name="Larracuente A.M."/>
            <person name="Singh N.D."/>
            <person name="Abad J.P."/>
            <person name="Abt D.N."/>
            <person name="Adryan B."/>
            <person name="Aguade M."/>
            <person name="Akashi H."/>
            <person name="Anderson W.W."/>
            <person name="Aquadro C.F."/>
            <person name="Ardell D.H."/>
            <person name="Arguello R."/>
            <person name="Artieri C.G."/>
            <person name="Barbash D.A."/>
            <person name="Barker D."/>
            <person name="Barsanti P."/>
            <person name="Batterham P."/>
            <person name="Batzoglou S."/>
            <person name="Begun D."/>
            <person name="Bhutkar A."/>
            <person name="Blanco E."/>
            <person name="Bosak S.A."/>
            <person name="Bradley R.K."/>
            <person name="Brand A.D."/>
            <person name="Brent M.R."/>
            <person name="Brooks A.N."/>
            <person name="Brown R.H."/>
            <person name="Butlin R.K."/>
            <person name="Caggese C."/>
            <person name="Calvi B.R."/>
            <person name="Bernardo de Carvalho A."/>
            <person name="Caspi A."/>
            <person name="Castrezana S."/>
            <person name="Celniker S.E."/>
            <person name="Chang J.L."/>
            <person name="Chapple C."/>
            <person name="Chatterji S."/>
            <person name="Chinwalla A."/>
            <person name="Civetta A."/>
            <person name="Clifton S.W."/>
            <person name="Comeron J.M."/>
            <person name="Costello J.C."/>
            <person name="Coyne J.A."/>
            <person name="Daub J."/>
            <person name="David R.G."/>
            <person name="Delcher A.L."/>
            <person name="Delehaunty K."/>
            <person name="Do C.B."/>
            <person name="Ebling H."/>
            <person name="Edwards K."/>
            <person name="Eickbush T."/>
            <person name="Evans J.D."/>
            <person name="Filipski A."/>
            <person name="Findeiss S."/>
            <person name="Freyhult E."/>
            <person name="Fulton L."/>
            <person name="Fulton R."/>
            <person name="Garcia A.C."/>
            <person name="Gardiner A."/>
            <person name="Garfield D.A."/>
            <person name="Garvin B.E."/>
            <person name="Gibson G."/>
            <person name="Gilbert D."/>
            <person name="Gnerre S."/>
            <person name="Godfrey J."/>
            <person name="Good R."/>
            <person name="Gotea V."/>
            <person name="Gravely B."/>
            <person name="Greenberg A.J."/>
            <person name="Griffiths-Jones S."/>
            <person name="Gross S."/>
            <person name="Guigo R."/>
            <person name="Gustafson E.A."/>
            <person name="Haerty W."/>
            <person name="Hahn M.W."/>
            <person name="Halligan D.L."/>
            <person name="Halpern A.L."/>
            <person name="Halter G.M."/>
            <person name="Han M.V."/>
            <person name="Heger A."/>
            <person name="Hillier L."/>
            <person name="Hinrichs A.S."/>
            <person name="Holmes I."/>
            <person name="Hoskins R.A."/>
            <person name="Hubisz M.J."/>
            <person name="Hultmark D."/>
            <person name="Huntley M.A."/>
            <person name="Jaffe D.B."/>
            <person name="Jagadeeshan S."/>
            <person name="Jeck W.R."/>
            <person name="Johnson J."/>
            <person name="Jones C.D."/>
            <person name="Jordan W.C."/>
            <person name="Karpen G.H."/>
            <person name="Kataoka E."/>
            <person name="Keightley P.D."/>
            <person name="Kheradpour P."/>
            <person name="Kirkness E.F."/>
            <person name="Koerich L.B."/>
            <person name="Kristiansen K."/>
            <person name="Kudrna D."/>
            <person name="Kulathinal R.J."/>
            <person name="Kumar S."/>
            <person name="Kwok R."/>
            <person name="Lander E."/>
            <person name="Langley C.H."/>
            <person name="Lapoint R."/>
            <person name="Lazzaro B.P."/>
            <person name="Lee S.J."/>
            <person name="Levesque L."/>
            <person name="Li R."/>
            <person name="Lin C.F."/>
            <person name="Lin M.F."/>
            <person name="Lindblad-Toh K."/>
            <person name="Llopart A."/>
            <person name="Long M."/>
            <person name="Low L."/>
            <person name="Lozovsky E."/>
            <person name="Lu J."/>
            <person name="Luo M."/>
            <person name="Machado C.A."/>
            <person name="Makalowski W."/>
            <person name="Marzo M."/>
            <person name="Matsuda M."/>
            <person name="Matzkin L."/>
            <person name="McAllister B."/>
            <person name="McBride C.S."/>
            <person name="McKernan B."/>
            <person name="McKernan K."/>
            <person name="Mendez-Lago M."/>
            <person name="Minx P."/>
            <person name="Mollenhauer M.U."/>
            <person name="Montooth K."/>
            <person name="Mount S.M."/>
            <person name="Mu X."/>
            <person name="Myers E."/>
            <person name="Negre B."/>
            <person name="Newfeld S."/>
            <person name="Nielsen R."/>
            <person name="Noor M.A."/>
            <person name="O'Grady P."/>
            <person name="Pachter L."/>
            <person name="Papaceit M."/>
            <person name="Parisi M.J."/>
            <person name="Parisi M."/>
            <person name="Parts L."/>
            <person name="Pedersen J.S."/>
            <person name="Pesole G."/>
            <person name="Phillippy A.M."/>
            <person name="Ponting C.P."/>
            <person name="Pop M."/>
            <person name="Porcelli D."/>
            <person name="Powell J.R."/>
            <person name="Prohaska S."/>
            <person name="Pruitt K."/>
            <person name="Puig M."/>
            <person name="Quesneville H."/>
            <person name="Ram K.R."/>
            <person name="Rand D."/>
            <person name="Rasmussen M.D."/>
            <person name="Reed L.K."/>
            <person name="Reenan R."/>
            <person name="Reily A."/>
            <person name="Remington K.A."/>
            <person name="Rieger T.T."/>
            <person name="Ritchie M.G."/>
            <person name="Robin C."/>
            <person name="Rogers Y.H."/>
            <person name="Rohde C."/>
            <person name="Rozas J."/>
            <person name="Rubenfield M.J."/>
            <person name="Ruiz A."/>
            <person name="Russo S."/>
            <person name="Salzberg S.L."/>
            <person name="Sanchez-Gracia A."/>
            <person name="Saranga D.J."/>
            <person name="Sato H."/>
            <person name="Schaeffer S.W."/>
            <person name="Schatz M.C."/>
            <person name="Schlenke T."/>
            <person name="Schwartz R."/>
            <person name="Segarra C."/>
            <person name="Singh R.S."/>
            <person name="Sirot L."/>
            <person name="Sirota M."/>
            <person name="Sisneros N.B."/>
            <person name="Smith C.D."/>
            <person name="Smith T.F."/>
            <person name="Spieth J."/>
            <person name="Stage D.E."/>
            <person name="Stark A."/>
            <person name="Stephan W."/>
            <person name="Strausberg R.L."/>
            <person name="Strempel S."/>
            <person name="Sturgill D."/>
            <person name="Sutton G."/>
            <person name="Sutton G.G."/>
            <person name="Tao W."/>
            <person name="Teichmann S."/>
            <person name="Tobari Y.N."/>
            <person name="Tomimura Y."/>
            <person name="Tsolas J.M."/>
            <person name="Valente V.L."/>
            <person name="Venter E."/>
            <person name="Venter J.C."/>
            <person name="Vicario S."/>
            <person name="Vieira F.G."/>
            <person name="Vilella A.J."/>
            <person name="Villasante A."/>
            <person name="Walenz B."/>
            <person name="Wang J."/>
            <person name="Wasserman M."/>
            <person name="Watts T."/>
            <person name="Wilson D."/>
            <person name="Wilson R.K."/>
            <person name="Wing R.A."/>
            <person name="Wolfner M.F."/>
            <person name="Wong A."/>
            <person name="Wong G.K."/>
            <person name="Wu C.I."/>
            <person name="Wu G."/>
            <person name="Yamamoto D."/>
            <person name="Yang H.P."/>
            <person name="Yang S.P."/>
            <person name="Yorke J.A."/>
            <person name="Yoshida K."/>
            <person name="Zdobnov E."/>
            <person name="Zhang P."/>
            <person name="Zhang Y."/>
            <person name="Zimin A.V."/>
            <person name="Baldwin J."/>
            <person name="Abdouelleil A."/>
            <person name="Abdulkadir J."/>
            <person name="Abebe A."/>
            <person name="Abera B."/>
            <person name="Abreu J."/>
            <person name="Acer S.C."/>
            <person name="Aftuck L."/>
            <person name="Alexander A."/>
            <person name="An P."/>
            <person name="Anderson E."/>
            <person name="Anderson S."/>
            <person name="Arachi H."/>
            <person name="Azer M."/>
            <person name="Bachantsang P."/>
            <person name="Barry A."/>
            <person name="Bayul T."/>
            <person name="Berlin A."/>
            <person name="Bessette D."/>
            <person name="Bloom T."/>
            <person name="Blye J."/>
            <person name="Boguslavskiy L."/>
            <person name="Bonnet C."/>
            <person name="Boukhgalter B."/>
            <person name="Bourzgui I."/>
            <person name="Brown A."/>
            <person name="Cahill P."/>
            <person name="Channer S."/>
            <person name="Cheshatsang Y."/>
            <person name="Chuda L."/>
            <person name="Citroen M."/>
            <person name="Collymore A."/>
            <person name="Cooke P."/>
            <person name="Costello M."/>
            <person name="D'Aco K."/>
            <person name="Daza R."/>
            <person name="De Haan G."/>
            <person name="DeGray S."/>
            <person name="DeMaso C."/>
            <person name="Dhargay N."/>
            <person name="Dooley K."/>
            <person name="Dooley E."/>
            <person name="Doricent M."/>
            <person name="Dorje P."/>
            <person name="Dorjee K."/>
            <person name="Dupes A."/>
            <person name="Elong R."/>
            <person name="Falk J."/>
            <person name="Farina A."/>
            <person name="Faro S."/>
            <person name="Ferguson D."/>
            <person name="Fisher S."/>
            <person name="Foley C.D."/>
            <person name="Franke A."/>
            <person name="Friedrich D."/>
            <person name="Gadbois L."/>
            <person name="Gearin G."/>
            <person name="Gearin C.R."/>
            <person name="Giannoukos G."/>
            <person name="Goode T."/>
            <person name="Graham J."/>
            <person name="Grandbois E."/>
            <person name="Grewal S."/>
            <person name="Gyaltsen K."/>
            <person name="Hafez N."/>
            <person name="Hagos B."/>
            <person name="Hall J."/>
            <person name="Henson C."/>
            <person name="Hollinger A."/>
            <person name="Honan T."/>
            <person name="Huard M.D."/>
            <person name="Hughes L."/>
            <person name="Hurhula B."/>
            <person name="Husby M.E."/>
            <person name="Kamat A."/>
            <person name="Kanga B."/>
            <person name="Kashin S."/>
            <person name="Khazanovich D."/>
            <person name="Kisner P."/>
            <person name="Lance K."/>
            <person name="Lara M."/>
            <person name="Lee W."/>
            <person name="Lennon N."/>
            <person name="Letendre F."/>
            <person name="LeVine R."/>
            <person name="Lipovsky A."/>
            <person name="Liu X."/>
            <person name="Liu J."/>
            <person name="Liu S."/>
            <person name="Lokyitsang T."/>
            <person name="Lokyitsang Y."/>
            <person name="Lubonja R."/>
            <person name="Lui A."/>
            <person name="MacDonald P."/>
            <person name="Magnisalis V."/>
            <person name="Maru K."/>
            <person name="Matthews C."/>
            <person name="McCusker W."/>
            <person name="McDonough S."/>
            <person name="Mehta T."/>
            <person name="Meldrim J."/>
            <person name="Meneus L."/>
            <person name="Mihai O."/>
            <person name="Mihalev A."/>
            <person name="Mihova T."/>
            <person name="Mittelman R."/>
            <person name="Mlenga V."/>
            <person name="Montmayeur A."/>
            <person name="Mulrain L."/>
            <person name="Navidi A."/>
            <person name="Naylor J."/>
            <person name="Negash T."/>
            <person name="Nguyen T."/>
            <person name="Nguyen N."/>
            <person name="Nicol R."/>
            <person name="Norbu C."/>
            <person name="Norbu N."/>
            <person name="Novod N."/>
            <person name="O'Neill B."/>
            <person name="Osman S."/>
            <person name="Markiewicz E."/>
            <person name="Oyono O.L."/>
            <person name="Patti C."/>
            <person name="Phunkhang P."/>
            <person name="Pierre F."/>
            <person name="Priest M."/>
            <person name="Raghuraman S."/>
            <person name="Rege F."/>
            <person name="Reyes R."/>
            <person name="Rise C."/>
            <person name="Rogov P."/>
            <person name="Ross K."/>
            <person name="Ryan E."/>
            <person name="Settipalli S."/>
            <person name="Shea T."/>
            <person name="Sherpa N."/>
            <person name="Shi L."/>
            <person name="Shih D."/>
            <person name="Sparrow T."/>
            <person name="Spaulding J."/>
            <person name="Stalker J."/>
            <person name="Stange-Thomann N."/>
            <person name="Stavropoulos S."/>
            <person name="Stone C."/>
            <person name="Strader C."/>
            <person name="Tesfaye S."/>
            <person name="Thomson T."/>
            <person name="Thoulutsang Y."/>
            <person name="Thoulutsang D."/>
            <person name="Topham K."/>
            <person name="Topping I."/>
            <person name="Tsamla T."/>
            <person name="Vassiliev H."/>
            <person name="Vo A."/>
            <person name="Wangchuk T."/>
            <person name="Wangdi T."/>
            <person name="Weiand M."/>
            <person name="Wilkinson J."/>
            <person name="Wilson A."/>
            <person name="Yadav S."/>
            <person name="Young G."/>
            <person name="Yu Q."/>
            <person name="Zembek L."/>
            <person name="Zhong D."/>
            <person name="Zimmer A."/>
            <person name="Zwirko Z."/>
            <person name="Jaffe D.B."/>
            <person name="Alvarez P."/>
            <person name="Brockman W."/>
            <person name="Butler J."/>
            <person name="Chin C."/>
            <person name="Gnerre S."/>
            <person name="Grabherr M."/>
            <person name="Kleber M."/>
            <person name="Mauceli E."/>
            <person name="MacCallum I."/>
        </authorList>
    </citation>
    <scope>NUCLEOTIDE SEQUENCE [LARGE SCALE GENOMIC DNA]</scope>
    <source>
        <strain evidence="2">white501</strain>
    </source>
</reference>
<protein>
    <submittedName>
        <fullName evidence="1">GD16103</fullName>
    </submittedName>
</protein>